<sequence length="70" mass="7706">MEVLSPYKEATEVIIGAGGEPLRLCYQCGICTGTCPWNLVRSFIVRRIIHEAQLGATDFGSEQVWLCATC</sequence>
<comment type="caution">
    <text evidence="1">The sequence shown here is derived from an EMBL/GenBank/DDBJ whole genome shotgun (WGS) entry which is preliminary data.</text>
</comment>
<dbReference type="InterPro" id="IPR017900">
    <property type="entry name" value="4Fe4S_Fe_S_CS"/>
</dbReference>
<name>X1M1X1_9ZZZZ</name>
<dbReference type="SUPFAM" id="SSF46548">
    <property type="entry name" value="alpha-helical ferredoxin"/>
    <property type="match status" value="1"/>
</dbReference>
<protein>
    <recommendedName>
        <fullName evidence="2">4Fe-4S ferredoxin-type domain-containing protein</fullName>
    </recommendedName>
</protein>
<evidence type="ECO:0000313" key="1">
    <source>
        <dbReference type="EMBL" id="GAI12041.1"/>
    </source>
</evidence>
<reference evidence="1" key="1">
    <citation type="journal article" date="2014" name="Front. Microbiol.">
        <title>High frequency of phylogenetically diverse reductive dehalogenase-homologous genes in deep subseafloor sedimentary metagenomes.</title>
        <authorList>
            <person name="Kawai M."/>
            <person name="Futagami T."/>
            <person name="Toyoda A."/>
            <person name="Takaki Y."/>
            <person name="Nishi S."/>
            <person name="Hori S."/>
            <person name="Arai W."/>
            <person name="Tsubouchi T."/>
            <person name="Morono Y."/>
            <person name="Uchiyama I."/>
            <person name="Ito T."/>
            <person name="Fujiyama A."/>
            <person name="Inagaki F."/>
            <person name="Takami H."/>
        </authorList>
    </citation>
    <scope>NUCLEOTIDE SEQUENCE</scope>
    <source>
        <strain evidence="1">Expedition CK06-06</strain>
    </source>
</reference>
<evidence type="ECO:0008006" key="2">
    <source>
        <dbReference type="Google" id="ProtNLM"/>
    </source>
</evidence>
<dbReference type="PROSITE" id="PS00198">
    <property type="entry name" value="4FE4S_FER_1"/>
    <property type="match status" value="1"/>
</dbReference>
<feature type="non-terminal residue" evidence="1">
    <location>
        <position position="70"/>
    </location>
</feature>
<accession>X1M1X1</accession>
<gene>
    <name evidence="1" type="ORF">S06H3_15704</name>
</gene>
<proteinExistence type="predicted"/>
<dbReference type="AlphaFoldDB" id="X1M1X1"/>
<dbReference type="EMBL" id="BARV01007736">
    <property type="protein sequence ID" value="GAI12041.1"/>
    <property type="molecule type" value="Genomic_DNA"/>
</dbReference>
<organism evidence="1">
    <name type="scientific">marine sediment metagenome</name>
    <dbReference type="NCBI Taxonomy" id="412755"/>
    <lineage>
        <taxon>unclassified sequences</taxon>
        <taxon>metagenomes</taxon>
        <taxon>ecological metagenomes</taxon>
    </lineage>
</organism>